<gene>
    <name evidence="1" type="ORF">IC602_18815</name>
</gene>
<evidence type="ECO:0000313" key="1">
    <source>
        <dbReference type="EMBL" id="MBD1224670.1"/>
    </source>
</evidence>
<comment type="caution">
    <text evidence="1">The sequence shown here is derived from an EMBL/GenBank/DDBJ whole genome shotgun (WGS) entry which is preliminary data.</text>
</comment>
<protein>
    <recommendedName>
        <fullName evidence="3">YfhD family protein</fullName>
    </recommendedName>
</protein>
<reference evidence="1 2" key="1">
    <citation type="submission" date="2020-09" db="EMBL/GenBank/DDBJ databases">
        <title>Draft Genome Sequences of Oil-Oxidizing Bacteria Halomonas titanicae, Marinobacter lutaoensis, and Virgibacillus halodenitrificans Isolated from Highly Saline Environments.</title>
        <authorList>
            <person name="Grouzdev D.S."/>
            <person name="Sokolova D.S."/>
            <person name="Semenova E.M."/>
            <person name="Borzenkov I.A."/>
            <person name="Bidzhieva S.K."/>
            <person name="Poltaraus A.B."/>
            <person name="Nazina T.N."/>
        </authorList>
    </citation>
    <scope>NUCLEOTIDE SEQUENCE [LARGE SCALE GENOMIC DNA]</scope>
    <source>
        <strain evidence="1 2">VKM B-3472D</strain>
    </source>
</reference>
<keyword evidence="2" id="KW-1185">Reference proteome</keyword>
<accession>A0ABR7VS46</accession>
<dbReference type="GeneID" id="71516539"/>
<evidence type="ECO:0008006" key="3">
    <source>
        <dbReference type="Google" id="ProtNLM"/>
    </source>
</evidence>
<organism evidence="1 2">
    <name type="scientific">Virgibacillus halodenitrificans</name>
    <name type="common">Bacillus halodenitrificans</name>
    <dbReference type="NCBI Taxonomy" id="1482"/>
    <lineage>
        <taxon>Bacteria</taxon>
        <taxon>Bacillati</taxon>
        <taxon>Bacillota</taxon>
        <taxon>Bacilli</taxon>
        <taxon>Bacillales</taxon>
        <taxon>Bacillaceae</taxon>
        <taxon>Virgibacillus</taxon>
    </lineage>
</organism>
<evidence type="ECO:0000313" key="2">
    <source>
        <dbReference type="Proteomes" id="UP000621631"/>
    </source>
</evidence>
<proteinExistence type="predicted"/>
<sequence>MKDKYRLKPKNINIEFGGMGMYGTADDEDFARFNMSADYNEAEKLARRKDDDKGSP</sequence>
<dbReference type="EMBL" id="JACWEZ010000022">
    <property type="protein sequence ID" value="MBD1224670.1"/>
    <property type="molecule type" value="Genomic_DNA"/>
</dbReference>
<dbReference type="RefSeq" id="WP_156035932.1">
    <property type="nucleotide sequence ID" value="NZ_CP017962.1"/>
</dbReference>
<name>A0ABR7VS46_VIRHA</name>
<dbReference type="Proteomes" id="UP000621631">
    <property type="component" value="Unassembled WGS sequence"/>
</dbReference>